<reference evidence="1 2" key="1">
    <citation type="submission" date="2017-09" db="EMBL/GenBank/DDBJ databases">
        <title>Depth-based differentiation of microbial function through sediment-hosted aquifers and enrichment of novel symbionts in the deep terrestrial subsurface.</title>
        <authorList>
            <person name="Probst A.J."/>
            <person name="Ladd B."/>
            <person name="Jarett J.K."/>
            <person name="Geller-Mcgrath D.E."/>
            <person name="Sieber C.M."/>
            <person name="Emerson J.B."/>
            <person name="Anantharaman K."/>
            <person name="Thomas B.C."/>
            <person name="Malmstrom R."/>
            <person name="Stieglmeier M."/>
            <person name="Klingl A."/>
            <person name="Woyke T."/>
            <person name="Ryan C.M."/>
            <person name="Banfield J.F."/>
        </authorList>
    </citation>
    <scope>NUCLEOTIDE SEQUENCE [LARGE SCALE GENOMIC DNA]</scope>
    <source>
        <strain evidence="1">CG10_big_fil_rev_8_21_14_0_10_50_16</strain>
    </source>
</reference>
<dbReference type="AlphaFoldDB" id="A0A2H0RLQ9"/>
<dbReference type="EMBL" id="PCYM01000006">
    <property type="protein sequence ID" value="PIR47400.1"/>
    <property type="molecule type" value="Genomic_DNA"/>
</dbReference>
<dbReference type="CDD" id="cd11532">
    <property type="entry name" value="NTP-PPase_COG4997"/>
    <property type="match status" value="1"/>
</dbReference>
<comment type="caution">
    <text evidence="1">The sequence shown here is derived from an EMBL/GenBank/DDBJ whole genome shotgun (WGS) entry which is preliminary data.</text>
</comment>
<proteinExistence type="predicted"/>
<dbReference type="Proteomes" id="UP000230084">
    <property type="component" value="Unassembled WGS sequence"/>
</dbReference>
<dbReference type="InterPro" id="IPR038735">
    <property type="entry name" value="MSMEG_1276-like_NTP-PPase_dom"/>
</dbReference>
<sequence>MEHNKLVRDRIPEIIRQNGDIAEVRIADSREFQEKLVQKLHEEVREFIENHSAEEATDIIEVLRAYCAILHVDLEELKNIRAQKEEARGGYTKQIILVSTRSQ</sequence>
<dbReference type="SUPFAM" id="SSF101386">
    <property type="entry name" value="all-alpha NTP pyrophosphatases"/>
    <property type="match status" value="1"/>
</dbReference>
<accession>A0A2H0RLQ9</accession>
<evidence type="ECO:0000313" key="2">
    <source>
        <dbReference type="Proteomes" id="UP000230084"/>
    </source>
</evidence>
<gene>
    <name evidence="1" type="ORF">COV06_02985</name>
</gene>
<evidence type="ECO:0000313" key="1">
    <source>
        <dbReference type="EMBL" id="PIR47400.1"/>
    </source>
</evidence>
<protein>
    <recommendedName>
        <fullName evidence="3">Phosphoribosyl-ATP pyrophosphohydrolase</fullName>
    </recommendedName>
</protein>
<organism evidence="1 2">
    <name type="scientific">Candidatus Uhrbacteria bacterium CG10_big_fil_rev_8_21_14_0_10_50_16</name>
    <dbReference type="NCBI Taxonomy" id="1975039"/>
    <lineage>
        <taxon>Bacteria</taxon>
        <taxon>Candidatus Uhriibacteriota</taxon>
    </lineage>
</organism>
<evidence type="ECO:0008006" key="3">
    <source>
        <dbReference type="Google" id="ProtNLM"/>
    </source>
</evidence>
<name>A0A2H0RLQ9_9BACT</name>